<name>A0A0N1HGF7_9EURO</name>
<evidence type="ECO:0008006" key="4">
    <source>
        <dbReference type="Google" id="ProtNLM"/>
    </source>
</evidence>
<organism evidence="2 3">
    <name type="scientific">Cyphellophora attinorum</name>
    <dbReference type="NCBI Taxonomy" id="1664694"/>
    <lineage>
        <taxon>Eukaryota</taxon>
        <taxon>Fungi</taxon>
        <taxon>Dikarya</taxon>
        <taxon>Ascomycota</taxon>
        <taxon>Pezizomycotina</taxon>
        <taxon>Eurotiomycetes</taxon>
        <taxon>Chaetothyriomycetidae</taxon>
        <taxon>Chaetothyriales</taxon>
        <taxon>Cyphellophoraceae</taxon>
        <taxon>Cyphellophora</taxon>
    </lineage>
</organism>
<dbReference type="STRING" id="1664694.A0A0N1HGF7"/>
<protein>
    <recommendedName>
        <fullName evidence="4">Transcription factor domain-containing protein</fullName>
    </recommendedName>
</protein>
<dbReference type="GeneID" id="28740681"/>
<reference evidence="2 3" key="1">
    <citation type="submission" date="2015-06" db="EMBL/GenBank/DDBJ databases">
        <title>Draft genome of the ant-associated black yeast Phialophora attae CBS 131958.</title>
        <authorList>
            <person name="Moreno L.F."/>
            <person name="Stielow B.J."/>
            <person name="de Hoog S."/>
            <person name="Vicente V.A."/>
            <person name="Weiss V.A."/>
            <person name="de Vries M."/>
            <person name="Cruz L.M."/>
            <person name="Souza E.M."/>
        </authorList>
    </citation>
    <scope>NUCLEOTIDE SEQUENCE [LARGE SCALE GENOMIC DNA]</scope>
    <source>
        <strain evidence="2 3">CBS 131958</strain>
    </source>
</reference>
<dbReference type="Proteomes" id="UP000038010">
    <property type="component" value="Unassembled WGS sequence"/>
</dbReference>
<dbReference type="EMBL" id="LFJN01000003">
    <property type="protein sequence ID" value="KPI44646.1"/>
    <property type="molecule type" value="Genomic_DNA"/>
</dbReference>
<proteinExistence type="predicted"/>
<dbReference type="PANTHER" id="PTHR47431:SF1">
    <property type="entry name" value="ZN(II)2CYS6 TRANSCRIPTION FACTOR (EUROFUNG)"/>
    <property type="match status" value="1"/>
</dbReference>
<comment type="caution">
    <text evidence="2">The sequence shown here is derived from an EMBL/GenBank/DDBJ whole genome shotgun (WGS) entry which is preliminary data.</text>
</comment>
<dbReference type="PANTHER" id="PTHR47431">
    <property type="entry name" value="ZN(II)2CYS6 TRANSCRIPTION FACTOR (EUROFUNG)-RELATED"/>
    <property type="match status" value="1"/>
</dbReference>
<keyword evidence="3" id="KW-1185">Reference proteome</keyword>
<evidence type="ECO:0000313" key="2">
    <source>
        <dbReference type="EMBL" id="KPI44646.1"/>
    </source>
</evidence>
<dbReference type="AlphaFoldDB" id="A0A0N1HGF7"/>
<dbReference type="OrthoDB" id="2399539at2759"/>
<feature type="region of interest" description="Disordered" evidence="1">
    <location>
        <begin position="276"/>
        <end position="297"/>
    </location>
</feature>
<gene>
    <name evidence="2" type="ORF">AB675_8361</name>
</gene>
<dbReference type="VEuPathDB" id="FungiDB:AB675_8361"/>
<evidence type="ECO:0000313" key="3">
    <source>
        <dbReference type="Proteomes" id="UP000038010"/>
    </source>
</evidence>
<evidence type="ECO:0000256" key="1">
    <source>
        <dbReference type="SAM" id="MobiDB-lite"/>
    </source>
</evidence>
<dbReference type="RefSeq" id="XP_018004609.1">
    <property type="nucleotide sequence ID" value="XM_018148801.1"/>
</dbReference>
<accession>A0A0N1HGF7</accession>
<sequence>MGAIFQLGPDTFAITDPQVDAIDASISNFILSLPPSKRECHPNDHTNLLDEPLLLAHMLINWSSIMLHRPRSSLTFIRNHYSTICTRSETSPENSNSLPSTSYASHTSKTLRAANILIGLAAIHRPLNYCTPTMMCAITAAATVHLPAYAIADTPEHATAVKERLQLGISTLGRFAEIWPRAQVAKAQVAGFAREVLTRENVFVDSTGVSYVPGAVAVTSAGGEDKGLLAVEGPIMGAGQLPALEFLDPDMQGLPSSRAGSQGMALPAVPLGSNASSVVGGSGGGDDLSGLDNESGGEEVNWMTSFAREGGVTVSRGSSQRR</sequence>
<dbReference type="CDD" id="cd12148">
    <property type="entry name" value="fungal_TF_MHR"/>
    <property type="match status" value="1"/>
</dbReference>